<dbReference type="Proteomes" id="UP000789595">
    <property type="component" value="Unassembled WGS sequence"/>
</dbReference>
<dbReference type="Gene3D" id="3.20.20.220">
    <property type="match status" value="1"/>
</dbReference>
<comment type="caution">
    <text evidence="7">The sequence shown here is derived from an EMBL/GenBank/DDBJ whole genome shotgun (WGS) entry which is preliminary data.</text>
</comment>
<evidence type="ECO:0000256" key="1">
    <source>
        <dbReference type="ARBA" id="ARBA00005869"/>
    </source>
</evidence>
<keyword evidence="4 5" id="KW-0642">Proline metabolism</keyword>
<keyword evidence="8" id="KW-1185">Reference proteome</keyword>
<organism evidence="7 8">
    <name type="scientific">Pelagomonas calceolata</name>
    <dbReference type="NCBI Taxonomy" id="35677"/>
    <lineage>
        <taxon>Eukaryota</taxon>
        <taxon>Sar</taxon>
        <taxon>Stramenopiles</taxon>
        <taxon>Ochrophyta</taxon>
        <taxon>Pelagophyceae</taxon>
        <taxon>Pelagomonadales</taxon>
        <taxon>Pelagomonadaceae</taxon>
        <taxon>Pelagomonas</taxon>
    </lineage>
</organism>
<protein>
    <recommendedName>
        <fullName evidence="2 5">Proline dehydrogenase</fullName>
        <ecNumber evidence="2 5">1.5.5.2</ecNumber>
    </recommendedName>
</protein>
<keyword evidence="3 5" id="KW-0560">Oxidoreductase</keyword>
<dbReference type="PANTHER" id="PTHR13914">
    <property type="entry name" value="PROLINE OXIDASE"/>
    <property type="match status" value="1"/>
</dbReference>
<dbReference type="AlphaFoldDB" id="A0A8J2WVU9"/>
<dbReference type="InterPro" id="IPR029041">
    <property type="entry name" value="FAD-linked_oxidoreductase-like"/>
</dbReference>
<dbReference type="PANTHER" id="PTHR13914:SF0">
    <property type="entry name" value="PROLINE DEHYDROGENASE 1, MITOCHONDRIAL"/>
    <property type="match status" value="1"/>
</dbReference>
<evidence type="ECO:0000259" key="6">
    <source>
        <dbReference type="Pfam" id="PF01619"/>
    </source>
</evidence>
<evidence type="ECO:0000256" key="2">
    <source>
        <dbReference type="ARBA" id="ARBA00012695"/>
    </source>
</evidence>
<dbReference type="EC" id="1.5.5.2" evidence="2 5"/>
<dbReference type="GO" id="GO:0010133">
    <property type="term" value="P:L-proline catabolic process to L-glutamate"/>
    <property type="evidence" value="ECO:0007669"/>
    <property type="project" value="TreeGrafter"/>
</dbReference>
<dbReference type="InterPro" id="IPR002872">
    <property type="entry name" value="Proline_DH_dom"/>
</dbReference>
<gene>
    <name evidence="7" type="ORF">PECAL_3P03540</name>
</gene>
<evidence type="ECO:0000256" key="5">
    <source>
        <dbReference type="RuleBase" id="RU364054"/>
    </source>
</evidence>
<evidence type="ECO:0000256" key="3">
    <source>
        <dbReference type="ARBA" id="ARBA00023002"/>
    </source>
</evidence>
<dbReference type="OrthoDB" id="5464at2759"/>
<comment type="cofactor">
    <cofactor evidence="5">
        <name>FAD</name>
        <dbReference type="ChEBI" id="CHEBI:57692"/>
    </cofactor>
</comment>
<evidence type="ECO:0000313" key="8">
    <source>
        <dbReference type="Proteomes" id="UP000789595"/>
    </source>
</evidence>
<comment type="similarity">
    <text evidence="1 5">Belongs to the proline oxidase family.</text>
</comment>
<dbReference type="GO" id="GO:0004657">
    <property type="term" value="F:proline dehydrogenase activity"/>
    <property type="evidence" value="ECO:0007669"/>
    <property type="project" value="UniProtKB-EC"/>
</dbReference>
<proteinExistence type="inferred from homology"/>
<comment type="catalytic activity">
    <reaction evidence="5">
        <text>L-proline + a quinone = (S)-1-pyrroline-5-carboxylate + a quinol + H(+)</text>
        <dbReference type="Rhea" id="RHEA:23784"/>
        <dbReference type="ChEBI" id="CHEBI:15378"/>
        <dbReference type="ChEBI" id="CHEBI:17388"/>
        <dbReference type="ChEBI" id="CHEBI:24646"/>
        <dbReference type="ChEBI" id="CHEBI:60039"/>
        <dbReference type="ChEBI" id="CHEBI:132124"/>
        <dbReference type="EC" id="1.5.5.2"/>
    </reaction>
</comment>
<comment type="function">
    <text evidence="5">Converts proline to delta-1-pyrroline-5-carboxylate.</text>
</comment>
<accession>A0A8J2WVU9</accession>
<dbReference type="GO" id="GO:0005739">
    <property type="term" value="C:mitochondrion"/>
    <property type="evidence" value="ECO:0007669"/>
    <property type="project" value="TreeGrafter"/>
</dbReference>
<evidence type="ECO:0000256" key="4">
    <source>
        <dbReference type="ARBA" id="ARBA00023062"/>
    </source>
</evidence>
<sequence>MLRTPASLRRLSLAVSSKAFDPQAGLASVGTAALLRSATVMSALRLPGGTAIAQSTLQAATTSSVAASLVGAAAEGRFVGGATLEDAKRTAAALAEDGIATIVDHGVEEADDVQLELARKRQLVAAAGGLTVPIKPTAVADGAMLRALADLIQQAPEPDAARLDGELVTQLSEEHRKHFDDAVEGLVRLARDAEAAGGALLLDAEMTDLQPAVDRLFLSALEAYAGPAGAPRAAALQHVPVLPRRLGGAPGPRRRIRQGPRGRVRAKLVRARLVAEAKAAGRLRGSKAETDAAYDAAVSQLIEAAAAGDDAHAFLCTHNAGELRKALSKADALHLERGDDRLKFAQILGLCDGLTRSLAAAGCRAHKLVLFGATRDLAPWIGRRLAENADALGRRRPRLPPYGEIGAARGRMISLLFKLSSYPIRPSFNGLVRGEGWDGLWDGRRRVNRGAGKTPGASATRSLTGLWTGAKTGLPSFSFFAMAPMQQSAAIAMTAAAMRPPTSPASS</sequence>
<name>A0A8J2WVU9_9STRA</name>
<dbReference type="InterPro" id="IPR015659">
    <property type="entry name" value="Proline_oxidase"/>
</dbReference>
<keyword evidence="5" id="KW-0274">FAD</keyword>
<feature type="domain" description="Proline dehydrogenase" evidence="6">
    <location>
        <begin position="285"/>
        <end position="392"/>
    </location>
</feature>
<reference evidence="7" key="1">
    <citation type="submission" date="2021-11" db="EMBL/GenBank/DDBJ databases">
        <authorList>
            <consortium name="Genoscope - CEA"/>
            <person name="William W."/>
        </authorList>
    </citation>
    <scope>NUCLEOTIDE SEQUENCE</scope>
</reference>
<dbReference type="SUPFAM" id="SSF51730">
    <property type="entry name" value="FAD-linked oxidoreductase"/>
    <property type="match status" value="1"/>
</dbReference>
<dbReference type="EMBL" id="CAKKNE010000003">
    <property type="protein sequence ID" value="CAH0370462.1"/>
    <property type="molecule type" value="Genomic_DNA"/>
</dbReference>
<dbReference type="Pfam" id="PF01619">
    <property type="entry name" value="Pro_dh"/>
    <property type="match status" value="1"/>
</dbReference>
<evidence type="ECO:0000313" key="7">
    <source>
        <dbReference type="EMBL" id="CAH0370462.1"/>
    </source>
</evidence>
<keyword evidence="5" id="KW-0285">Flavoprotein</keyword>
<dbReference type="GO" id="GO:0071949">
    <property type="term" value="F:FAD binding"/>
    <property type="evidence" value="ECO:0007669"/>
    <property type="project" value="TreeGrafter"/>
</dbReference>